<dbReference type="Gene3D" id="1.10.10.10">
    <property type="entry name" value="Winged helix-like DNA-binding domain superfamily/Winged helix DNA-binding domain"/>
    <property type="match status" value="1"/>
</dbReference>
<feature type="domain" description="HTH iclR-type" evidence="4">
    <location>
        <begin position="9"/>
        <end position="71"/>
    </location>
</feature>
<keyword evidence="7" id="KW-1185">Reference proteome</keyword>
<name>A0A7I8DFY0_9BACL</name>
<dbReference type="Gene3D" id="3.30.450.40">
    <property type="match status" value="1"/>
</dbReference>
<sequence length="258" mass="29831">MRELNVDPIRAVERAIQILNCFSFERPDLSIEEIIEKTKLAKATIYRLLWTLEKNGLIHYDKKENRYRLGYKSLEYGGIVLENLDIRREAEPYLQELYEVTGHSVILAVPQNETVQYLARYDSDEGFQPRNFIGRRRILHNGAYGIVLLAHMEPDFVQKILDQYPLEALTPDTLINKERFIHRLQEIRKNGFFVDEGETFAGFTAIAVPVFDGKDKAIAAIGISGPSFKMEGEPRDRFIKQTKETAMKISLRMGHIIK</sequence>
<dbReference type="AlphaFoldDB" id="A0A7I8DFY0"/>
<dbReference type="GO" id="GO:0003700">
    <property type="term" value="F:DNA-binding transcription factor activity"/>
    <property type="evidence" value="ECO:0007669"/>
    <property type="project" value="TreeGrafter"/>
</dbReference>
<evidence type="ECO:0000256" key="1">
    <source>
        <dbReference type="ARBA" id="ARBA00023015"/>
    </source>
</evidence>
<dbReference type="InterPro" id="IPR014757">
    <property type="entry name" value="Tscrpt_reg_IclR_C"/>
</dbReference>
<dbReference type="InterPro" id="IPR029016">
    <property type="entry name" value="GAF-like_dom_sf"/>
</dbReference>
<accession>A0A7I8DFY0</accession>
<dbReference type="InterPro" id="IPR005471">
    <property type="entry name" value="Tscrpt_reg_IclR_N"/>
</dbReference>
<evidence type="ECO:0000259" key="5">
    <source>
        <dbReference type="PROSITE" id="PS51078"/>
    </source>
</evidence>
<evidence type="ECO:0000256" key="3">
    <source>
        <dbReference type="ARBA" id="ARBA00023163"/>
    </source>
</evidence>
<gene>
    <name evidence="6" type="ORF">skT53_32070</name>
</gene>
<feature type="domain" description="IclR-ED" evidence="5">
    <location>
        <begin position="72"/>
        <end position="255"/>
    </location>
</feature>
<dbReference type="SUPFAM" id="SSF46785">
    <property type="entry name" value="Winged helix' DNA-binding domain"/>
    <property type="match status" value="1"/>
</dbReference>
<dbReference type="KEGG" id="eff:skT53_32070"/>
<dbReference type="RefSeq" id="WP_200758865.1">
    <property type="nucleotide sequence ID" value="NZ_AP023366.1"/>
</dbReference>
<dbReference type="Proteomes" id="UP000593802">
    <property type="component" value="Chromosome"/>
</dbReference>
<dbReference type="PANTHER" id="PTHR30136:SF35">
    <property type="entry name" value="HTH-TYPE TRANSCRIPTIONAL REGULATOR RV1719"/>
    <property type="match status" value="1"/>
</dbReference>
<dbReference type="SMART" id="SM00346">
    <property type="entry name" value="HTH_ICLR"/>
    <property type="match status" value="1"/>
</dbReference>
<protein>
    <submittedName>
        <fullName evidence="6">IclR family transcriptional regulator</fullName>
    </submittedName>
</protein>
<proteinExistence type="predicted"/>
<dbReference type="Pfam" id="PF01614">
    <property type="entry name" value="IclR_C"/>
    <property type="match status" value="1"/>
</dbReference>
<dbReference type="InterPro" id="IPR050707">
    <property type="entry name" value="HTH_MetabolicPath_Reg"/>
</dbReference>
<dbReference type="InterPro" id="IPR036390">
    <property type="entry name" value="WH_DNA-bd_sf"/>
</dbReference>
<dbReference type="InterPro" id="IPR036388">
    <property type="entry name" value="WH-like_DNA-bd_sf"/>
</dbReference>
<evidence type="ECO:0000259" key="4">
    <source>
        <dbReference type="PROSITE" id="PS51077"/>
    </source>
</evidence>
<dbReference type="Pfam" id="PF09339">
    <property type="entry name" value="HTH_IclR"/>
    <property type="match status" value="1"/>
</dbReference>
<keyword evidence="1" id="KW-0805">Transcription regulation</keyword>
<reference evidence="6 7" key="1">
    <citation type="submission" date="2020-08" db="EMBL/GenBank/DDBJ databases">
        <title>Complete Genome Sequence of Effusibacillus dendaii Strain skT53, Isolated from Farmland soil.</title>
        <authorList>
            <person name="Konishi T."/>
            <person name="Kawasaki H."/>
        </authorList>
    </citation>
    <scope>NUCLEOTIDE SEQUENCE [LARGE SCALE GENOMIC DNA]</scope>
    <source>
        <strain evidence="7">skT53</strain>
    </source>
</reference>
<keyword evidence="3" id="KW-0804">Transcription</keyword>
<organism evidence="6 7">
    <name type="scientific">Effusibacillus dendaii</name>
    <dbReference type="NCBI Taxonomy" id="2743772"/>
    <lineage>
        <taxon>Bacteria</taxon>
        <taxon>Bacillati</taxon>
        <taxon>Bacillota</taxon>
        <taxon>Bacilli</taxon>
        <taxon>Bacillales</taxon>
        <taxon>Alicyclobacillaceae</taxon>
        <taxon>Effusibacillus</taxon>
    </lineage>
</organism>
<dbReference type="PANTHER" id="PTHR30136">
    <property type="entry name" value="HELIX-TURN-HELIX TRANSCRIPTIONAL REGULATOR, ICLR FAMILY"/>
    <property type="match status" value="1"/>
</dbReference>
<evidence type="ECO:0000256" key="2">
    <source>
        <dbReference type="ARBA" id="ARBA00023125"/>
    </source>
</evidence>
<dbReference type="SUPFAM" id="SSF55781">
    <property type="entry name" value="GAF domain-like"/>
    <property type="match status" value="1"/>
</dbReference>
<dbReference type="EMBL" id="AP023366">
    <property type="protein sequence ID" value="BCJ88222.1"/>
    <property type="molecule type" value="Genomic_DNA"/>
</dbReference>
<dbReference type="GO" id="GO:0003677">
    <property type="term" value="F:DNA binding"/>
    <property type="evidence" value="ECO:0007669"/>
    <property type="project" value="UniProtKB-KW"/>
</dbReference>
<evidence type="ECO:0000313" key="6">
    <source>
        <dbReference type="EMBL" id="BCJ88222.1"/>
    </source>
</evidence>
<dbReference type="PROSITE" id="PS51077">
    <property type="entry name" value="HTH_ICLR"/>
    <property type="match status" value="1"/>
</dbReference>
<dbReference type="GO" id="GO:0045892">
    <property type="term" value="P:negative regulation of DNA-templated transcription"/>
    <property type="evidence" value="ECO:0007669"/>
    <property type="project" value="TreeGrafter"/>
</dbReference>
<keyword evidence="2" id="KW-0238">DNA-binding</keyword>
<evidence type="ECO:0000313" key="7">
    <source>
        <dbReference type="Proteomes" id="UP000593802"/>
    </source>
</evidence>
<dbReference type="PROSITE" id="PS51078">
    <property type="entry name" value="ICLR_ED"/>
    <property type="match status" value="1"/>
</dbReference>